<dbReference type="InterPro" id="IPR000832">
    <property type="entry name" value="GPCR_2_secretin-like"/>
</dbReference>
<evidence type="ECO:0000256" key="8">
    <source>
        <dbReference type="SAM" id="MobiDB-lite"/>
    </source>
</evidence>
<dbReference type="OrthoDB" id="1100386at2759"/>
<dbReference type="PANTHER" id="PTHR12011">
    <property type="entry name" value="ADHESION G-PROTEIN COUPLED RECEPTOR"/>
    <property type="match status" value="1"/>
</dbReference>
<dbReference type="InterPro" id="IPR057244">
    <property type="entry name" value="GAIN_B"/>
</dbReference>
<keyword evidence="4 9" id="KW-1133">Transmembrane helix</keyword>
<dbReference type="FunFam" id="1.20.1070.10:FF:000058">
    <property type="entry name" value="Adhesion G protein-coupled receptor F5"/>
    <property type="match status" value="1"/>
</dbReference>
<dbReference type="GO" id="GO:0007166">
    <property type="term" value="P:cell surface receptor signaling pathway"/>
    <property type="evidence" value="ECO:0007669"/>
    <property type="project" value="InterPro"/>
</dbReference>
<evidence type="ECO:0000256" key="1">
    <source>
        <dbReference type="ARBA" id="ARBA00004141"/>
    </source>
</evidence>
<feature type="transmembrane region" description="Helical" evidence="9">
    <location>
        <begin position="341"/>
        <end position="364"/>
    </location>
</feature>
<accession>A0A368GBX7</accession>
<proteinExistence type="inferred from homology"/>
<organism evidence="12 13">
    <name type="scientific">Ancylostoma caninum</name>
    <name type="common">Dog hookworm</name>
    <dbReference type="NCBI Taxonomy" id="29170"/>
    <lineage>
        <taxon>Eukaryota</taxon>
        <taxon>Metazoa</taxon>
        <taxon>Ecdysozoa</taxon>
        <taxon>Nematoda</taxon>
        <taxon>Chromadorea</taxon>
        <taxon>Rhabditida</taxon>
        <taxon>Rhabditina</taxon>
        <taxon>Rhabditomorpha</taxon>
        <taxon>Strongyloidea</taxon>
        <taxon>Ancylostomatidae</taxon>
        <taxon>Ancylostomatinae</taxon>
        <taxon>Ancylostoma</taxon>
    </lineage>
</organism>
<protein>
    <submittedName>
        <fullName evidence="12">7 transmembrane receptor</fullName>
    </submittedName>
</protein>
<name>A0A368GBX7_ANCCA</name>
<keyword evidence="3 9" id="KW-0812">Transmembrane</keyword>
<dbReference type="PROSITE" id="PS50221">
    <property type="entry name" value="GAIN_B"/>
    <property type="match status" value="1"/>
</dbReference>
<sequence>MRSAIQRGDPAEQISTRMAADLGSTLNRQLYGGDITGSVTLSNDVLQLARTQYAALTDRNERQTRATNFTESFGSSGDYLLSPKALPVWGELSTLVRIDHASTLMSSLEQSAILLADYTIDNQKKLQYKNWAMEIDVRQPEAYASPHGDAMDPLAGRRSGGRPGLSPPMDDTFESFAAPTSSGTTPAPHESVQFSGFSQSPIIKLPSLSVLKSSANAASPQRAVGAAFFHPGMDPTSEQSLDRSRLRLGYYVFTTFGQLLAENSNTIVNSHVIGASVDDATRSLSLPSDQPATFTFYHLRKNGVSNPRCVFWDLDLSFAILMDISGKVAQYSGTMAAALDVVSIIGCALSVVCLALSLFVFTFFRSLYNVRNTIHRNLCLCLLIAELVFVIGMDRTGNRVGCSIVAILLHYFFLAAFCWMLLEGYQLYLMLIEVFEPDNTRILLYYLFSYGFPAVVVAVSGGVAWQNYGTDRYCWINTSTPTLWAFIGPIIVVIMANVIFLAIALRVVLSVKTGDRNKTDRIFGWLKGSATLLCLLGVTWIFGFLTAVGSAGGVVFAWIFTILNCSQATLSEHKRLFAGKTNEWLRRLTQEASPLSSPRPSDDVEPTPDDRASSHSDPRGSQLDAMGDPVEKQAPVKRKKFPLGATENERGSKHVVVERF</sequence>
<feature type="compositionally biased region" description="Basic and acidic residues" evidence="8">
    <location>
        <begin position="608"/>
        <end position="618"/>
    </location>
</feature>
<feature type="region of interest" description="Disordered" evidence="8">
    <location>
        <begin position="143"/>
        <end position="193"/>
    </location>
</feature>
<keyword evidence="7" id="KW-0325">Glycoprotein</keyword>
<feature type="transmembrane region" description="Helical" evidence="9">
    <location>
        <begin position="483"/>
        <end position="509"/>
    </location>
</feature>
<dbReference type="STRING" id="29170.A0A368GBX7"/>
<dbReference type="EMBL" id="JOJR01000218">
    <property type="protein sequence ID" value="RCN41896.1"/>
    <property type="molecule type" value="Genomic_DNA"/>
</dbReference>
<evidence type="ECO:0000256" key="7">
    <source>
        <dbReference type="ARBA" id="ARBA00023180"/>
    </source>
</evidence>
<evidence type="ECO:0000313" key="12">
    <source>
        <dbReference type="EMBL" id="RCN41896.1"/>
    </source>
</evidence>
<reference evidence="12 13" key="1">
    <citation type="submission" date="2014-10" db="EMBL/GenBank/DDBJ databases">
        <title>Draft genome of the hookworm Ancylostoma caninum.</title>
        <authorList>
            <person name="Mitreva M."/>
        </authorList>
    </citation>
    <scope>NUCLEOTIDE SEQUENCE [LARGE SCALE GENOMIC DNA]</scope>
    <source>
        <strain evidence="12 13">Baltimore</strain>
    </source>
</reference>
<evidence type="ECO:0000256" key="3">
    <source>
        <dbReference type="ARBA" id="ARBA00022692"/>
    </source>
</evidence>
<evidence type="ECO:0000256" key="4">
    <source>
        <dbReference type="ARBA" id="ARBA00022989"/>
    </source>
</evidence>
<feature type="transmembrane region" description="Helical" evidence="9">
    <location>
        <begin position="530"/>
        <end position="560"/>
    </location>
</feature>
<evidence type="ECO:0000259" key="10">
    <source>
        <dbReference type="PROSITE" id="PS50221"/>
    </source>
</evidence>
<evidence type="ECO:0000259" key="11">
    <source>
        <dbReference type="PROSITE" id="PS50261"/>
    </source>
</evidence>
<dbReference type="PROSITE" id="PS50261">
    <property type="entry name" value="G_PROTEIN_RECEP_F2_4"/>
    <property type="match status" value="1"/>
</dbReference>
<evidence type="ECO:0000256" key="5">
    <source>
        <dbReference type="ARBA" id="ARBA00023136"/>
    </source>
</evidence>
<dbReference type="InterPro" id="IPR032471">
    <property type="entry name" value="AGRL2-4_GAIN_subdom_A"/>
</dbReference>
<dbReference type="InterPro" id="IPR048072">
    <property type="entry name" value="7tmB2_latrophilin-like"/>
</dbReference>
<feature type="domain" description="GAIN-B" evidence="10">
    <location>
        <begin position="193"/>
        <end position="371"/>
    </location>
</feature>
<keyword evidence="6" id="KW-1015">Disulfide bond</keyword>
<dbReference type="PRINTS" id="PR00249">
    <property type="entry name" value="GPCRSECRETIN"/>
</dbReference>
<feature type="region of interest" description="Disordered" evidence="8">
    <location>
        <begin position="590"/>
        <end position="660"/>
    </location>
</feature>
<feature type="transmembrane region" description="Helical" evidence="9">
    <location>
        <begin position="404"/>
        <end position="422"/>
    </location>
</feature>
<keyword evidence="5 9" id="KW-0472">Membrane</keyword>
<dbReference type="AlphaFoldDB" id="A0A368GBX7"/>
<dbReference type="Proteomes" id="UP000252519">
    <property type="component" value="Unassembled WGS sequence"/>
</dbReference>
<feature type="compositionally biased region" description="Polar residues" evidence="8">
    <location>
        <begin position="590"/>
        <end position="599"/>
    </location>
</feature>
<dbReference type="InterPro" id="IPR046338">
    <property type="entry name" value="GAIN_dom_sf"/>
</dbReference>
<feature type="transmembrane region" description="Helical" evidence="9">
    <location>
        <begin position="376"/>
        <end position="392"/>
    </location>
</feature>
<dbReference type="GO" id="GO:0005886">
    <property type="term" value="C:plasma membrane"/>
    <property type="evidence" value="ECO:0007669"/>
    <property type="project" value="TreeGrafter"/>
</dbReference>
<dbReference type="CDD" id="cd15440">
    <property type="entry name" value="7tmB2_latrophilin-like_invertebrate"/>
    <property type="match status" value="1"/>
</dbReference>
<evidence type="ECO:0000256" key="6">
    <source>
        <dbReference type="ARBA" id="ARBA00023157"/>
    </source>
</evidence>
<gene>
    <name evidence="12" type="ORF">ANCCAN_12169</name>
</gene>
<keyword evidence="13" id="KW-1185">Reference proteome</keyword>
<evidence type="ECO:0000313" key="13">
    <source>
        <dbReference type="Proteomes" id="UP000252519"/>
    </source>
</evidence>
<dbReference type="GO" id="GO:0004930">
    <property type="term" value="F:G protein-coupled receptor activity"/>
    <property type="evidence" value="ECO:0007669"/>
    <property type="project" value="InterPro"/>
</dbReference>
<comment type="caution">
    <text evidence="12">The sequence shown here is derived from an EMBL/GenBank/DDBJ whole genome shotgun (WGS) entry which is preliminary data.</text>
</comment>
<keyword evidence="12" id="KW-0675">Receptor</keyword>
<dbReference type="PANTHER" id="PTHR12011:SF347">
    <property type="entry name" value="FI21270P1-RELATED"/>
    <property type="match status" value="1"/>
</dbReference>
<comment type="subcellular location">
    <subcellularLocation>
        <location evidence="1">Membrane</location>
        <topology evidence="1">Multi-pass membrane protein</topology>
    </subcellularLocation>
</comment>
<dbReference type="Gene3D" id="1.20.1070.10">
    <property type="entry name" value="Rhodopsin 7-helix transmembrane proteins"/>
    <property type="match status" value="1"/>
</dbReference>
<dbReference type="InterPro" id="IPR017981">
    <property type="entry name" value="GPCR_2-like_7TM"/>
</dbReference>
<evidence type="ECO:0000256" key="2">
    <source>
        <dbReference type="ARBA" id="ARBA00007343"/>
    </source>
</evidence>
<dbReference type="Pfam" id="PF00002">
    <property type="entry name" value="7tm_2"/>
    <property type="match status" value="1"/>
</dbReference>
<dbReference type="Pfam" id="PF16489">
    <property type="entry name" value="GAIN"/>
    <property type="match status" value="1"/>
</dbReference>
<feature type="compositionally biased region" description="Basic and acidic residues" evidence="8">
    <location>
        <begin position="647"/>
        <end position="660"/>
    </location>
</feature>
<feature type="transmembrane region" description="Helical" evidence="9">
    <location>
        <begin position="443"/>
        <end position="463"/>
    </location>
</feature>
<feature type="domain" description="G-protein coupled receptors family 2 profile 2" evidence="11">
    <location>
        <begin position="339"/>
        <end position="579"/>
    </location>
</feature>
<evidence type="ECO:0000256" key="9">
    <source>
        <dbReference type="SAM" id="Phobius"/>
    </source>
</evidence>
<comment type="similarity">
    <text evidence="2">Belongs to the G-protein coupled receptor 2 family. Adhesion G-protein coupled receptor (ADGR) subfamily.</text>
</comment>
<dbReference type="Gene3D" id="2.60.220.50">
    <property type="match status" value="1"/>
</dbReference>